<sequence length="212" mass="22368">MSKSIMVGTTLAVLGLGGLAFGTWQVQQESGPQYAEIVGVEALTRTVETPREVCEDVVVNREVPVEVPVAQSSQAAGSRDPHRIVGTAAGAIVGGLLGNQIGGGSGKKIATVAGAVGGGLAGREVQNRVEARQHAQAAQPQTQIQMQTQSVTERQCQTVVDTHQETEGYEVTWQHGEVIQTSRLDSPPQGDRVLLEEGQPQWQVVVQGDNDA</sequence>
<comment type="caution">
    <text evidence="4">The sequence shown here is derived from an EMBL/GenBank/DDBJ whole genome shotgun (WGS) entry which is preliminary data.</text>
</comment>
<keyword evidence="2" id="KW-0472">Membrane</keyword>
<proteinExistence type="predicted"/>
<dbReference type="InterPro" id="IPR008816">
    <property type="entry name" value="Gly_zipper_2TM_dom"/>
</dbReference>
<dbReference type="Pfam" id="PF05433">
    <property type="entry name" value="Rick_17kDa_Anti"/>
    <property type="match status" value="1"/>
</dbReference>
<dbReference type="RefSeq" id="WP_110281889.1">
    <property type="nucleotide sequence ID" value="NZ_JAKVPY010000001.1"/>
</dbReference>
<evidence type="ECO:0000313" key="5">
    <source>
        <dbReference type="Proteomes" id="UP001202117"/>
    </source>
</evidence>
<dbReference type="NCBIfam" id="NF008437">
    <property type="entry name" value="PRK11280.1"/>
    <property type="match status" value="1"/>
</dbReference>
<keyword evidence="5" id="KW-1185">Reference proteome</keyword>
<evidence type="ECO:0000259" key="3">
    <source>
        <dbReference type="Pfam" id="PF05433"/>
    </source>
</evidence>
<dbReference type="PANTHER" id="PTHR35603:SF2">
    <property type="entry name" value="OUTER MEMBRANE LIPOPROTEIN"/>
    <property type="match status" value="1"/>
</dbReference>
<accession>A0ABS9RNX5</accession>
<protein>
    <submittedName>
        <fullName evidence="4">Glycine zipper 2TM domain-containing protein</fullName>
    </submittedName>
</protein>
<dbReference type="PANTHER" id="PTHR35603">
    <property type="match status" value="1"/>
</dbReference>
<evidence type="ECO:0000313" key="4">
    <source>
        <dbReference type="EMBL" id="MCH4561603.1"/>
    </source>
</evidence>
<dbReference type="EMBL" id="JAKVPY010000001">
    <property type="protein sequence ID" value="MCH4561603.1"/>
    <property type="molecule type" value="Genomic_DNA"/>
</dbReference>
<dbReference type="Proteomes" id="UP001202117">
    <property type="component" value="Unassembled WGS sequence"/>
</dbReference>
<organism evidence="4 5">
    <name type="scientific">Halomonas flagellata</name>
    <dbReference type="NCBI Taxonomy" id="2920385"/>
    <lineage>
        <taxon>Bacteria</taxon>
        <taxon>Pseudomonadati</taxon>
        <taxon>Pseudomonadota</taxon>
        <taxon>Gammaproteobacteria</taxon>
        <taxon>Oceanospirillales</taxon>
        <taxon>Halomonadaceae</taxon>
        <taxon>Halomonas</taxon>
    </lineage>
</organism>
<dbReference type="InterPro" id="IPR051407">
    <property type="entry name" value="Bact_OM_lipoprot/Surf_antigen"/>
</dbReference>
<reference evidence="4 5" key="1">
    <citation type="submission" date="2022-02" db="EMBL/GenBank/DDBJ databases">
        <title>Halomonas fukangensis sp. nov., a halophilic bacterium isolated from a bulk soil of Kalidium foliatum at Fukang.</title>
        <authorList>
            <person name="Huang Y."/>
        </authorList>
    </citation>
    <scope>NUCLEOTIDE SEQUENCE [LARGE SCALE GENOMIC DNA]</scope>
    <source>
        <strain evidence="4 5">EGI 63088</strain>
    </source>
</reference>
<comment type="subcellular location">
    <subcellularLocation>
        <location evidence="1">Membrane</location>
    </subcellularLocation>
</comment>
<gene>
    <name evidence="4" type="ORF">MKP05_00490</name>
</gene>
<feature type="domain" description="Glycine zipper 2TM" evidence="3">
    <location>
        <begin position="86"/>
        <end position="126"/>
    </location>
</feature>
<evidence type="ECO:0000256" key="2">
    <source>
        <dbReference type="ARBA" id="ARBA00023136"/>
    </source>
</evidence>
<evidence type="ECO:0000256" key="1">
    <source>
        <dbReference type="ARBA" id="ARBA00004370"/>
    </source>
</evidence>
<name>A0ABS9RNX5_9GAMM</name>